<feature type="compositionally biased region" description="Low complexity" evidence="12">
    <location>
        <begin position="78"/>
        <end position="89"/>
    </location>
</feature>
<keyword evidence="6" id="KW-0479">Metal-binding</keyword>
<comment type="similarity">
    <text evidence="2">Belongs to the uracil-DNA glycosylase (UDG) superfamily. Type 4 (UDGa) family.</text>
</comment>
<dbReference type="SMART" id="SM00986">
    <property type="entry name" value="UDG"/>
    <property type="match status" value="1"/>
</dbReference>
<keyword evidence="15" id="KW-1185">Reference proteome</keyword>
<evidence type="ECO:0000256" key="12">
    <source>
        <dbReference type="SAM" id="MobiDB-lite"/>
    </source>
</evidence>
<evidence type="ECO:0000256" key="1">
    <source>
        <dbReference type="ARBA" id="ARBA00001400"/>
    </source>
</evidence>
<dbReference type="NCBIfam" id="TIGR00758">
    <property type="entry name" value="UDG_fam4"/>
    <property type="match status" value="1"/>
</dbReference>
<evidence type="ECO:0000256" key="3">
    <source>
        <dbReference type="ARBA" id="ARBA00012030"/>
    </source>
</evidence>
<comment type="catalytic activity">
    <reaction evidence="1">
        <text>Hydrolyzes single-stranded DNA or mismatched double-stranded DNA and polynucleotides, releasing free uracil.</text>
        <dbReference type="EC" id="3.2.2.27"/>
    </reaction>
</comment>
<keyword evidence="11" id="KW-0234">DNA repair</keyword>
<dbReference type="CDD" id="cd10030">
    <property type="entry name" value="UDG-F4_TTUDGA_SPO1dp_like"/>
    <property type="match status" value="1"/>
</dbReference>
<name>A0ABT3HIJ3_9HYPH</name>
<dbReference type="SMART" id="SM00987">
    <property type="entry name" value="UreE_C"/>
    <property type="match status" value="1"/>
</dbReference>
<gene>
    <name evidence="14" type="ORF">M2319_004602</name>
</gene>
<evidence type="ECO:0000313" key="15">
    <source>
        <dbReference type="Proteomes" id="UP001209755"/>
    </source>
</evidence>
<evidence type="ECO:0000256" key="4">
    <source>
        <dbReference type="ARBA" id="ARBA00019403"/>
    </source>
</evidence>
<accession>A0ABT3HIJ3</accession>
<keyword evidence="5" id="KW-0004">4Fe-4S</keyword>
<dbReference type="InterPro" id="IPR051536">
    <property type="entry name" value="UDG_Type-4/5"/>
</dbReference>
<keyword evidence="10" id="KW-0411">Iron-sulfur</keyword>
<feature type="region of interest" description="Disordered" evidence="12">
    <location>
        <begin position="46"/>
        <end position="105"/>
    </location>
</feature>
<dbReference type="PANTHER" id="PTHR33693">
    <property type="entry name" value="TYPE-5 URACIL-DNA GLYCOSYLASE"/>
    <property type="match status" value="1"/>
</dbReference>
<dbReference type="EMBL" id="JAOQNS010000022">
    <property type="protein sequence ID" value="MCW2310236.1"/>
    <property type="molecule type" value="Genomic_DNA"/>
</dbReference>
<evidence type="ECO:0000256" key="8">
    <source>
        <dbReference type="ARBA" id="ARBA00022801"/>
    </source>
</evidence>
<dbReference type="Gene3D" id="3.40.470.10">
    <property type="entry name" value="Uracil-DNA glycosylase-like domain"/>
    <property type="match status" value="1"/>
</dbReference>
<proteinExistence type="inferred from homology"/>
<dbReference type="InterPro" id="IPR005122">
    <property type="entry name" value="Uracil-DNA_glycosylase-like"/>
</dbReference>
<keyword evidence="14" id="KW-0548">Nucleotidyltransferase</keyword>
<evidence type="ECO:0000313" key="14">
    <source>
        <dbReference type="EMBL" id="MCW2310236.1"/>
    </source>
</evidence>
<evidence type="ECO:0000256" key="7">
    <source>
        <dbReference type="ARBA" id="ARBA00022763"/>
    </source>
</evidence>
<evidence type="ECO:0000256" key="2">
    <source>
        <dbReference type="ARBA" id="ARBA00006521"/>
    </source>
</evidence>
<evidence type="ECO:0000259" key="13">
    <source>
        <dbReference type="SMART" id="SM00986"/>
    </source>
</evidence>
<dbReference type="InterPro" id="IPR005273">
    <property type="entry name" value="Ura-DNA_glyco_family4"/>
</dbReference>
<keyword evidence="9" id="KW-0408">Iron</keyword>
<protein>
    <recommendedName>
        <fullName evidence="4">Type-4 uracil-DNA glycosylase</fullName>
        <ecNumber evidence="3">3.2.2.27</ecNumber>
    </recommendedName>
</protein>
<dbReference type="PANTHER" id="PTHR33693:SF1">
    <property type="entry name" value="TYPE-4 URACIL-DNA GLYCOSYLASE"/>
    <property type="match status" value="1"/>
</dbReference>
<sequence>MSEDETGIAGGEGIGRDELTALLEFYAASGVDAVLADDPVDRFAESRQKALPAGVAERPARPQAAAPQARPAPPRAEPPQTRQPAQPARSATVPGDQAVAEARSAAREASTLDDLQAALAAFDGCNLKMTAKNLVFADGNPEARLMLVGEAPGRDEDIQGLPFVGRSGKLLDRMLHAIGLDRSGAYIANVVPWRPPGNRTPSPSETEICAPFIERQIELVSPEVLVFLGGASAKQLTGAREGIMRLRGKWLSYKREGIEIRAMATLHPAYLLRQPQQKRLAWRDFLTIKAALDGKL</sequence>
<dbReference type="EC" id="3.2.2.27" evidence="3"/>
<feature type="domain" description="Uracil-DNA glycosylase-like" evidence="13">
    <location>
        <begin position="136"/>
        <end position="286"/>
    </location>
</feature>
<keyword evidence="8" id="KW-0378">Hydrolase</keyword>
<evidence type="ECO:0000256" key="10">
    <source>
        <dbReference type="ARBA" id="ARBA00023014"/>
    </source>
</evidence>
<dbReference type="Proteomes" id="UP001209755">
    <property type="component" value="Unassembled WGS sequence"/>
</dbReference>
<evidence type="ECO:0000256" key="11">
    <source>
        <dbReference type="ARBA" id="ARBA00023204"/>
    </source>
</evidence>
<keyword evidence="14" id="KW-0808">Transferase</keyword>
<dbReference type="RefSeq" id="WP_264603804.1">
    <property type="nucleotide sequence ID" value="NZ_JAOQNS010000022.1"/>
</dbReference>
<evidence type="ECO:0000256" key="9">
    <source>
        <dbReference type="ARBA" id="ARBA00023004"/>
    </source>
</evidence>
<comment type="caution">
    <text evidence="14">The sequence shown here is derived from an EMBL/GenBank/DDBJ whole genome shotgun (WGS) entry which is preliminary data.</text>
</comment>
<evidence type="ECO:0000256" key="6">
    <source>
        <dbReference type="ARBA" id="ARBA00022723"/>
    </source>
</evidence>
<dbReference type="GO" id="GO:0003887">
    <property type="term" value="F:DNA-directed DNA polymerase activity"/>
    <property type="evidence" value="ECO:0007669"/>
    <property type="project" value="UniProtKB-EC"/>
</dbReference>
<dbReference type="SUPFAM" id="SSF52141">
    <property type="entry name" value="Uracil-DNA glycosylase-like"/>
    <property type="match status" value="1"/>
</dbReference>
<reference evidence="15" key="1">
    <citation type="submission" date="2023-07" db="EMBL/GenBank/DDBJ databases">
        <title>Genome sequencing of Purple Non-Sulfur Bacteria from various extreme environments.</title>
        <authorList>
            <person name="Mayer M."/>
        </authorList>
    </citation>
    <scope>NUCLEOTIDE SEQUENCE [LARGE SCALE GENOMIC DNA]</scope>
    <source>
        <strain evidence="15">DSM 17935</strain>
    </source>
</reference>
<dbReference type="InterPro" id="IPR036895">
    <property type="entry name" value="Uracil-DNA_glycosylase-like_sf"/>
</dbReference>
<keyword evidence="7" id="KW-0227">DNA damage</keyword>
<evidence type="ECO:0000256" key="5">
    <source>
        <dbReference type="ARBA" id="ARBA00022485"/>
    </source>
</evidence>
<organism evidence="14 15">
    <name type="scientific">Rhodobium gokarnense</name>
    <dbReference type="NCBI Taxonomy" id="364296"/>
    <lineage>
        <taxon>Bacteria</taxon>
        <taxon>Pseudomonadati</taxon>
        <taxon>Pseudomonadota</taxon>
        <taxon>Alphaproteobacteria</taxon>
        <taxon>Hyphomicrobiales</taxon>
        <taxon>Rhodobiaceae</taxon>
        <taxon>Rhodobium</taxon>
    </lineage>
</organism>
<dbReference type="Pfam" id="PF03167">
    <property type="entry name" value="UDG"/>
    <property type="match status" value="1"/>
</dbReference>